<dbReference type="OrthoDB" id="2395414at2759"/>
<name>A0A397HVF6_9GLOM</name>
<feature type="domain" description="RING-type" evidence="5">
    <location>
        <begin position="36"/>
        <end position="77"/>
    </location>
</feature>
<evidence type="ECO:0000256" key="3">
    <source>
        <dbReference type="ARBA" id="ARBA00022833"/>
    </source>
</evidence>
<dbReference type="EMBL" id="PQFF01000276">
    <property type="protein sequence ID" value="RHZ67205.1"/>
    <property type="molecule type" value="Genomic_DNA"/>
</dbReference>
<protein>
    <recommendedName>
        <fullName evidence="5">RING-type domain-containing protein</fullName>
    </recommendedName>
</protein>
<gene>
    <name evidence="6" type="ORF">Glove_302g81</name>
</gene>
<evidence type="ECO:0000256" key="2">
    <source>
        <dbReference type="ARBA" id="ARBA00022771"/>
    </source>
</evidence>
<dbReference type="SUPFAM" id="SSF57850">
    <property type="entry name" value="RING/U-box"/>
    <property type="match status" value="1"/>
</dbReference>
<organism evidence="6 7">
    <name type="scientific">Diversispora epigaea</name>
    <dbReference type="NCBI Taxonomy" id="1348612"/>
    <lineage>
        <taxon>Eukaryota</taxon>
        <taxon>Fungi</taxon>
        <taxon>Fungi incertae sedis</taxon>
        <taxon>Mucoromycota</taxon>
        <taxon>Glomeromycotina</taxon>
        <taxon>Glomeromycetes</taxon>
        <taxon>Diversisporales</taxon>
        <taxon>Diversisporaceae</taxon>
        <taxon>Diversispora</taxon>
    </lineage>
</organism>
<keyword evidence="2 4" id="KW-0863">Zinc-finger</keyword>
<dbReference type="PROSITE" id="PS50089">
    <property type="entry name" value="ZF_RING_2"/>
    <property type="match status" value="1"/>
</dbReference>
<dbReference type="InterPro" id="IPR018957">
    <property type="entry name" value="Znf_C3HC4_RING-type"/>
</dbReference>
<reference evidence="6 7" key="1">
    <citation type="submission" date="2018-08" db="EMBL/GenBank/DDBJ databases">
        <title>Genome and evolution of the arbuscular mycorrhizal fungus Diversispora epigaea (formerly Glomus versiforme) and its bacterial endosymbionts.</title>
        <authorList>
            <person name="Sun X."/>
            <person name="Fei Z."/>
            <person name="Harrison M."/>
        </authorList>
    </citation>
    <scope>NUCLEOTIDE SEQUENCE [LARGE SCALE GENOMIC DNA]</scope>
    <source>
        <strain evidence="6 7">IT104</strain>
    </source>
</reference>
<sequence length="306" mass="35105">MSTNISCLETFALNIIKNSSPEKIIDESDTPERDACSLCNHELFLFEIKNPITILVCGHIYHRDCIENYIKKRSICPKPDCKKEVESTINSMSGSQNTNDLMDISPTLFKDTKIHESTSQKRTNDYILFPDKPSNKKAKKQVKKEDSPILKKLINELTTSASEDASAFSITYTENATNFLQLNDNITQVESKNESTNRELIQCYYSFGDALSKRLYYYKSLKHGELASQALVNEEVREQIGEKISNDTLRKRTEKARKIYALFNSIFNDRGKEMIKQVKTFSASSISKLSWEDIEYVITKIIRSNQ</sequence>
<evidence type="ECO:0000313" key="6">
    <source>
        <dbReference type="EMBL" id="RHZ67205.1"/>
    </source>
</evidence>
<evidence type="ECO:0000313" key="7">
    <source>
        <dbReference type="Proteomes" id="UP000266861"/>
    </source>
</evidence>
<proteinExistence type="predicted"/>
<dbReference type="InterPro" id="IPR013083">
    <property type="entry name" value="Znf_RING/FYVE/PHD"/>
</dbReference>
<evidence type="ECO:0000256" key="4">
    <source>
        <dbReference type="PROSITE-ProRule" id="PRU00175"/>
    </source>
</evidence>
<dbReference type="GO" id="GO:0008270">
    <property type="term" value="F:zinc ion binding"/>
    <property type="evidence" value="ECO:0007669"/>
    <property type="project" value="UniProtKB-KW"/>
</dbReference>
<dbReference type="InterPro" id="IPR001841">
    <property type="entry name" value="Znf_RING"/>
</dbReference>
<comment type="caution">
    <text evidence="6">The sequence shown here is derived from an EMBL/GenBank/DDBJ whole genome shotgun (WGS) entry which is preliminary data.</text>
</comment>
<evidence type="ECO:0000256" key="1">
    <source>
        <dbReference type="ARBA" id="ARBA00022723"/>
    </source>
</evidence>
<dbReference type="Pfam" id="PF00097">
    <property type="entry name" value="zf-C3HC4"/>
    <property type="match status" value="1"/>
</dbReference>
<evidence type="ECO:0000259" key="5">
    <source>
        <dbReference type="PROSITE" id="PS50089"/>
    </source>
</evidence>
<dbReference type="AlphaFoldDB" id="A0A397HVF6"/>
<accession>A0A397HVF6</accession>
<dbReference type="Gene3D" id="3.30.40.10">
    <property type="entry name" value="Zinc/RING finger domain, C3HC4 (zinc finger)"/>
    <property type="match status" value="1"/>
</dbReference>
<dbReference type="Proteomes" id="UP000266861">
    <property type="component" value="Unassembled WGS sequence"/>
</dbReference>
<keyword evidence="3" id="KW-0862">Zinc</keyword>
<keyword evidence="7" id="KW-1185">Reference proteome</keyword>
<dbReference type="CDD" id="cd16448">
    <property type="entry name" value="RING-H2"/>
    <property type="match status" value="1"/>
</dbReference>
<keyword evidence="1" id="KW-0479">Metal-binding</keyword>